<dbReference type="Proteomes" id="UP000095453">
    <property type="component" value="Unassembled WGS sequence"/>
</dbReference>
<dbReference type="AlphaFoldDB" id="A0A173RTD6"/>
<dbReference type="Proteomes" id="UP000095395">
    <property type="component" value="Unassembled WGS sequence"/>
</dbReference>
<reference evidence="3 4" key="1">
    <citation type="submission" date="2015-09" db="EMBL/GenBank/DDBJ databases">
        <authorList>
            <consortium name="Pathogen Informatics"/>
        </authorList>
    </citation>
    <scope>NUCLEOTIDE SEQUENCE [LARGE SCALE GENOMIC DNA]</scope>
    <source>
        <strain evidence="2 3">2789STDY5608835</strain>
        <strain evidence="1 4">2789STDY5608887</strain>
    </source>
</reference>
<organism evidence="1 4">
    <name type="scientific">Roseburia inulinivorans</name>
    <dbReference type="NCBI Taxonomy" id="360807"/>
    <lineage>
        <taxon>Bacteria</taxon>
        <taxon>Bacillati</taxon>
        <taxon>Bacillota</taxon>
        <taxon>Clostridia</taxon>
        <taxon>Lachnospirales</taxon>
        <taxon>Lachnospiraceae</taxon>
        <taxon>Roseburia</taxon>
    </lineage>
</organism>
<sequence>MYLDEIIVSPKDLMIYDGATDIAFLGTKKRQ</sequence>
<name>A0A173RTD6_9FIRM</name>
<accession>A0A173RTD6</accession>
<gene>
    <name evidence="2" type="ORF">ERS852392_02544</name>
    <name evidence="1" type="ORF">ERS852444_00580</name>
</gene>
<evidence type="ECO:0000313" key="2">
    <source>
        <dbReference type="EMBL" id="CUO23316.1"/>
    </source>
</evidence>
<protein>
    <submittedName>
        <fullName evidence="1">Uncharacterized protein</fullName>
    </submittedName>
</protein>
<evidence type="ECO:0000313" key="1">
    <source>
        <dbReference type="EMBL" id="CUM81007.1"/>
    </source>
</evidence>
<dbReference type="EMBL" id="CYXX01000003">
    <property type="protein sequence ID" value="CUM81007.1"/>
    <property type="molecule type" value="Genomic_DNA"/>
</dbReference>
<proteinExistence type="predicted"/>
<dbReference type="EMBL" id="CYYR01000019">
    <property type="protein sequence ID" value="CUO23316.1"/>
    <property type="molecule type" value="Genomic_DNA"/>
</dbReference>
<evidence type="ECO:0000313" key="4">
    <source>
        <dbReference type="Proteomes" id="UP000095453"/>
    </source>
</evidence>
<evidence type="ECO:0000313" key="3">
    <source>
        <dbReference type="Proteomes" id="UP000095395"/>
    </source>
</evidence>